<feature type="transmembrane region" description="Helical" evidence="8">
    <location>
        <begin position="230"/>
        <end position="253"/>
    </location>
</feature>
<keyword evidence="5 8" id="KW-0812">Transmembrane</keyword>
<evidence type="ECO:0000256" key="9">
    <source>
        <dbReference type="NCBIfam" id="TIGR00751"/>
    </source>
</evidence>
<dbReference type="NCBIfam" id="TIGR00751">
    <property type="entry name" value="menA"/>
    <property type="match status" value="1"/>
</dbReference>
<dbReference type="InterPro" id="IPR000537">
    <property type="entry name" value="UbiA_prenyltransferase"/>
</dbReference>
<dbReference type="InterPro" id="IPR026046">
    <property type="entry name" value="UBIAD1"/>
</dbReference>
<evidence type="ECO:0000256" key="4">
    <source>
        <dbReference type="ARBA" id="ARBA00022679"/>
    </source>
</evidence>
<evidence type="ECO:0000313" key="11">
    <source>
        <dbReference type="Proteomes" id="UP000029082"/>
    </source>
</evidence>
<comment type="similarity">
    <text evidence="8">Belongs to the MenA family. Type 1 subfamily.</text>
</comment>
<evidence type="ECO:0000256" key="2">
    <source>
        <dbReference type="ARBA" id="ARBA00022428"/>
    </source>
</evidence>
<gene>
    <name evidence="8" type="primary">menA</name>
    <name evidence="10" type="ORF">BMON_0896</name>
</gene>
<dbReference type="EMBL" id="JGZE01000018">
    <property type="protein sequence ID" value="KFI75473.1"/>
    <property type="molecule type" value="Genomic_DNA"/>
</dbReference>
<evidence type="ECO:0000256" key="7">
    <source>
        <dbReference type="ARBA" id="ARBA00023136"/>
    </source>
</evidence>
<keyword evidence="7 8" id="KW-0472">Membrane</keyword>
<dbReference type="GO" id="GO:0042371">
    <property type="term" value="P:vitamin K biosynthetic process"/>
    <property type="evidence" value="ECO:0007669"/>
    <property type="project" value="TreeGrafter"/>
</dbReference>
<dbReference type="UniPathway" id="UPA00079">
    <property type="reaction ID" value="UER00168"/>
</dbReference>
<accession>A0A087BWS3</accession>
<dbReference type="RefSeq" id="WP_237745368.1">
    <property type="nucleotide sequence ID" value="NZ_JDUO01000002.1"/>
</dbReference>
<dbReference type="GeneID" id="93093979"/>
<reference evidence="10 11" key="1">
    <citation type="submission" date="2014-03" db="EMBL/GenBank/DDBJ databases">
        <title>Genomics of Bifidobacteria.</title>
        <authorList>
            <person name="Ventura M."/>
            <person name="Milani C."/>
            <person name="Lugli G.A."/>
        </authorList>
    </citation>
    <scope>NUCLEOTIDE SEQUENCE [LARGE SCALE GENOMIC DNA]</scope>
    <source>
        <strain evidence="10 11">DSM 21395</strain>
    </source>
</reference>
<dbReference type="EC" id="2.5.1.74" evidence="8 9"/>
<feature type="transmembrane region" description="Helical" evidence="8">
    <location>
        <begin position="274"/>
        <end position="295"/>
    </location>
</feature>
<feature type="transmembrane region" description="Helical" evidence="8">
    <location>
        <begin position="130"/>
        <end position="149"/>
    </location>
</feature>
<dbReference type="AlphaFoldDB" id="A0A087BWS3"/>
<feature type="transmembrane region" description="Helical" evidence="8">
    <location>
        <begin position="186"/>
        <end position="210"/>
    </location>
</feature>
<comment type="catalytic activity">
    <reaction evidence="8">
        <text>an all-trans-polyprenyl diphosphate + 1,4-dihydroxy-2-naphthoate + H(+) = a 2-demethylmenaquinol + CO2 + diphosphate</text>
        <dbReference type="Rhea" id="RHEA:26478"/>
        <dbReference type="Rhea" id="RHEA-COMP:9563"/>
        <dbReference type="Rhea" id="RHEA-COMP:9564"/>
        <dbReference type="ChEBI" id="CHEBI:11173"/>
        <dbReference type="ChEBI" id="CHEBI:15378"/>
        <dbReference type="ChEBI" id="CHEBI:16526"/>
        <dbReference type="ChEBI" id="CHEBI:33019"/>
        <dbReference type="ChEBI" id="CHEBI:55437"/>
        <dbReference type="ChEBI" id="CHEBI:58914"/>
        <dbReference type="EC" id="2.5.1.74"/>
    </reaction>
</comment>
<keyword evidence="2 8" id="KW-0474">Menaquinone biosynthesis</keyword>
<comment type="subcellular location">
    <subcellularLocation>
        <location evidence="8">Cell membrane</location>
        <topology evidence="8">Multi-pass membrane protein</topology>
    </subcellularLocation>
    <subcellularLocation>
        <location evidence="1">Membrane</location>
        <topology evidence="1">Multi-pass membrane protein</topology>
    </subcellularLocation>
</comment>
<keyword evidence="4 8" id="KW-0808">Transferase</keyword>
<dbReference type="STRING" id="1437603.GCA_000771525_00741"/>
<comment type="function">
    <text evidence="8">Conversion of 1,4-dihydroxy-2-naphthoate (DHNA) to demethylmenaquinone (DMK).</text>
</comment>
<dbReference type="GO" id="GO:0005886">
    <property type="term" value="C:plasma membrane"/>
    <property type="evidence" value="ECO:0007669"/>
    <property type="project" value="UniProtKB-SubCell"/>
</dbReference>
<dbReference type="GO" id="GO:0009234">
    <property type="term" value="P:menaquinone biosynthetic process"/>
    <property type="evidence" value="ECO:0007669"/>
    <property type="project" value="UniProtKB-UniRule"/>
</dbReference>
<dbReference type="Gene3D" id="1.10.357.140">
    <property type="entry name" value="UbiA prenyltransferase"/>
    <property type="match status" value="1"/>
</dbReference>
<evidence type="ECO:0000256" key="5">
    <source>
        <dbReference type="ARBA" id="ARBA00022692"/>
    </source>
</evidence>
<dbReference type="PIRSF" id="PIRSF005355">
    <property type="entry name" value="UBIAD1"/>
    <property type="match status" value="1"/>
</dbReference>
<dbReference type="InterPro" id="IPR004657">
    <property type="entry name" value="MenA"/>
</dbReference>
<dbReference type="PANTHER" id="PTHR13929:SF0">
    <property type="entry name" value="UBIA PRENYLTRANSFERASE DOMAIN-CONTAINING PROTEIN 1"/>
    <property type="match status" value="1"/>
</dbReference>
<evidence type="ECO:0000256" key="1">
    <source>
        <dbReference type="ARBA" id="ARBA00004141"/>
    </source>
</evidence>
<feature type="transmembrane region" description="Helical" evidence="8">
    <location>
        <begin position="333"/>
        <end position="351"/>
    </location>
</feature>
<feature type="transmembrane region" description="Helical" evidence="8">
    <location>
        <begin position="71"/>
        <end position="92"/>
    </location>
</feature>
<keyword evidence="6 8" id="KW-1133">Transmembrane helix</keyword>
<protein>
    <recommendedName>
        <fullName evidence="8 9">1,4-dihydroxy-2-naphthoate octaprenyltransferase</fullName>
        <shortName evidence="8">DHNA-octaprenyltransferase</shortName>
        <ecNumber evidence="8 9">2.5.1.74</ecNumber>
    </recommendedName>
</protein>
<dbReference type="eggNOG" id="COG1575">
    <property type="taxonomic scope" value="Bacteria"/>
</dbReference>
<dbReference type="CDD" id="cd13962">
    <property type="entry name" value="PT_UbiA_UBIAD1"/>
    <property type="match status" value="1"/>
</dbReference>
<evidence type="ECO:0000256" key="8">
    <source>
        <dbReference type="HAMAP-Rule" id="MF_01937"/>
    </source>
</evidence>
<dbReference type="Proteomes" id="UP000029082">
    <property type="component" value="Unassembled WGS sequence"/>
</dbReference>
<name>A0A087BWS3_9BIFI</name>
<proteinExistence type="inferred from homology"/>
<comment type="caution">
    <text evidence="10">The sequence shown here is derived from an EMBL/GenBank/DDBJ whole genome shotgun (WGS) entry which is preliminary data.</text>
</comment>
<dbReference type="GO" id="GO:0046428">
    <property type="term" value="F:1,4-dihydroxy-2-naphthoate polyprenyltransferase activity"/>
    <property type="evidence" value="ECO:0007669"/>
    <property type="project" value="UniProtKB-UniRule"/>
</dbReference>
<sequence length="352" mass="36667">MMRHGRLWVEGLRPRTLPASVAPVAVGAAAAWRLLTDMGSRVVAPPATGRSADSADAVLAWSAWPGATFRFFGAMVLCLAVALFLQIAVNFANDYSDGIRGTDGDRGGDESRSGKPQRLTASGLVEPQSVLLAAGVAAAVACVCGLAVAAVSHQYWIVLVGVCCLLAGWFYTGGSHPYGYAGWGEWFVFLFFGLVATLGTQFVIVHTVMIGHPSGFPDPGHALGVDWAGLLAAACSGWYAVLVLMVNNLRDVAEDEMSGKRTLAVRLGASRARALLQFGTVGGAVATLALAVTLWTPWGALIWLPLVPASVSTMRAVHAGDFPRSLGAAGRQLLLFAVVMVISAGCAAIAAF</sequence>
<dbReference type="Pfam" id="PF01040">
    <property type="entry name" value="UbiA"/>
    <property type="match status" value="1"/>
</dbReference>
<organism evidence="10 11">
    <name type="scientific">Bifidobacterium mongoliense DSM 21395</name>
    <dbReference type="NCBI Taxonomy" id="1437603"/>
    <lineage>
        <taxon>Bacteria</taxon>
        <taxon>Bacillati</taxon>
        <taxon>Actinomycetota</taxon>
        <taxon>Actinomycetes</taxon>
        <taxon>Bifidobacteriales</taxon>
        <taxon>Bifidobacteriaceae</taxon>
        <taxon>Bifidobacterium</taxon>
    </lineage>
</organism>
<dbReference type="HAMAP" id="MF_01937">
    <property type="entry name" value="MenA_1"/>
    <property type="match status" value="1"/>
</dbReference>
<keyword evidence="3 8" id="KW-1003">Cell membrane</keyword>
<evidence type="ECO:0000256" key="3">
    <source>
        <dbReference type="ARBA" id="ARBA00022475"/>
    </source>
</evidence>
<dbReference type="InterPro" id="IPR044878">
    <property type="entry name" value="UbiA_sf"/>
</dbReference>
<feature type="transmembrane region" description="Helical" evidence="8">
    <location>
        <begin position="155"/>
        <end position="174"/>
    </location>
</feature>
<keyword evidence="11" id="KW-1185">Reference proteome</keyword>
<evidence type="ECO:0000313" key="10">
    <source>
        <dbReference type="EMBL" id="KFI75473.1"/>
    </source>
</evidence>
<dbReference type="PANTHER" id="PTHR13929">
    <property type="entry name" value="1,4-DIHYDROXY-2-NAPHTHOATE OCTAPRENYLTRANSFERASE"/>
    <property type="match status" value="1"/>
</dbReference>
<evidence type="ECO:0000256" key="6">
    <source>
        <dbReference type="ARBA" id="ARBA00022989"/>
    </source>
</evidence>
<comment type="pathway">
    <text evidence="8">Quinol/quinone metabolism; menaquinone biosynthesis; menaquinol from 1,4-dihydroxy-2-naphthoate: step 1/2.</text>
</comment>